<dbReference type="InterPro" id="IPR051043">
    <property type="entry name" value="Sulfatase_Mod_Factor_Kinase"/>
</dbReference>
<dbReference type="AlphaFoldDB" id="A0A839SX94"/>
<evidence type="ECO:0000259" key="1">
    <source>
        <dbReference type="Pfam" id="PF03781"/>
    </source>
</evidence>
<dbReference type="InterPro" id="IPR005532">
    <property type="entry name" value="SUMF_dom"/>
</dbReference>
<dbReference type="EMBL" id="JACHXA010000011">
    <property type="protein sequence ID" value="MBB3066928.1"/>
    <property type="molecule type" value="Genomic_DNA"/>
</dbReference>
<comment type="caution">
    <text evidence="2">The sequence shown here is derived from an EMBL/GenBank/DDBJ whole genome shotgun (WGS) entry which is preliminary data.</text>
</comment>
<dbReference type="PANTHER" id="PTHR23150:SF19">
    <property type="entry name" value="FORMYLGLYCINE-GENERATING ENZYME"/>
    <property type="match status" value="1"/>
</dbReference>
<sequence length="292" mass="32249">MLRPGGAQLTLWFAIFLTALVLAACAAKSDDVSLPETIKIPAGPFIIGSDRTEREAAYQLDEAAYGHQRTRQWKWYENEPDRQILELPAYAITRAPITKAQYAAFVAASEHPAPDVDPDTWAGYKLIHPYERTRRHAWGDGGYPAGRGNHPVVLVTHADAMAYAAWLSLRTGQNWRLPSEAEWEKAARGTDGRRFPWGDVFDASFLNSHDAGPFDTLPVGSFPQGASPFGLLDAAGQVFEWTATPERSGRFIVKGGSWDDSGCGICRPAARHGRPETLKHILIGFRLVRSHD</sequence>
<organism evidence="2 3">
    <name type="scientific">Limibacillus halophilus</name>
    <dbReference type="NCBI Taxonomy" id="1579333"/>
    <lineage>
        <taxon>Bacteria</taxon>
        <taxon>Pseudomonadati</taxon>
        <taxon>Pseudomonadota</taxon>
        <taxon>Alphaproteobacteria</taxon>
        <taxon>Rhodospirillales</taxon>
        <taxon>Rhodovibrionaceae</taxon>
        <taxon>Limibacillus</taxon>
    </lineage>
</organism>
<proteinExistence type="predicted"/>
<dbReference type="Proteomes" id="UP000581135">
    <property type="component" value="Unassembled WGS sequence"/>
</dbReference>
<protein>
    <submittedName>
        <fullName evidence="2">Formylglycine-generating enzyme required for sulfatase activity</fullName>
    </submittedName>
</protein>
<dbReference type="PANTHER" id="PTHR23150">
    <property type="entry name" value="SULFATASE MODIFYING FACTOR 1, 2"/>
    <property type="match status" value="1"/>
</dbReference>
<evidence type="ECO:0000313" key="2">
    <source>
        <dbReference type="EMBL" id="MBB3066928.1"/>
    </source>
</evidence>
<evidence type="ECO:0000313" key="3">
    <source>
        <dbReference type="Proteomes" id="UP000581135"/>
    </source>
</evidence>
<name>A0A839SX94_9PROT</name>
<reference evidence="2 3" key="1">
    <citation type="submission" date="2020-08" db="EMBL/GenBank/DDBJ databases">
        <title>Genomic Encyclopedia of Type Strains, Phase III (KMG-III): the genomes of soil and plant-associated and newly described type strains.</title>
        <authorList>
            <person name="Whitman W."/>
        </authorList>
    </citation>
    <scope>NUCLEOTIDE SEQUENCE [LARGE SCALE GENOMIC DNA]</scope>
    <source>
        <strain evidence="2 3">CECT 8803</strain>
    </source>
</reference>
<dbReference type="SUPFAM" id="SSF56436">
    <property type="entry name" value="C-type lectin-like"/>
    <property type="match status" value="1"/>
</dbReference>
<gene>
    <name evidence="2" type="ORF">FHR98_003239</name>
</gene>
<dbReference type="RefSeq" id="WP_183417749.1">
    <property type="nucleotide sequence ID" value="NZ_JACHXA010000011.1"/>
</dbReference>
<dbReference type="Pfam" id="PF03781">
    <property type="entry name" value="FGE-sulfatase"/>
    <property type="match status" value="1"/>
</dbReference>
<dbReference type="PROSITE" id="PS51257">
    <property type="entry name" value="PROKAR_LIPOPROTEIN"/>
    <property type="match status" value="1"/>
</dbReference>
<dbReference type="Gene3D" id="3.90.1580.10">
    <property type="entry name" value="paralog of FGE (formylglycine-generating enzyme)"/>
    <property type="match status" value="1"/>
</dbReference>
<accession>A0A839SX94</accession>
<dbReference type="GO" id="GO:0120147">
    <property type="term" value="F:formylglycine-generating oxidase activity"/>
    <property type="evidence" value="ECO:0007669"/>
    <property type="project" value="TreeGrafter"/>
</dbReference>
<dbReference type="InterPro" id="IPR016187">
    <property type="entry name" value="CTDL_fold"/>
</dbReference>
<feature type="domain" description="Sulfatase-modifying factor enzyme-like" evidence="1">
    <location>
        <begin position="34"/>
        <end position="289"/>
    </location>
</feature>
<keyword evidence="3" id="KW-1185">Reference proteome</keyword>
<dbReference type="InterPro" id="IPR042095">
    <property type="entry name" value="SUMF_sf"/>
</dbReference>